<keyword evidence="2" id="KW-0808">Transferase</keyword>
<protein>
    <submittedName>
        <fullName evidence="2">Putative reverse transcriptase domain-containing protein</fullName>
    </submittedName>
</protein>
<dbReference type="FunFam" id="3.30.70.270:FF:000020">
    <property type="entry name" value="Transposon Tf2-6 polyprotein-like Protein"/>
    <property type="match status" value="1"/>
</dbReference>
<dbReference type="SUPFAM" id="SSF53098">
    <property type="entry name" value="Ribonuclease H-like"/>
    <property type="match status" value="1"/>
</dbReference>
<dbReference type="Gene3D" id="3.30.420.10">
    <property type="entry name" value="Ribonuclease H-like superfamily/Ribonuclease H"/>
    <property type="match status" value="1"/>
</dbReference>
<organism evidence="2">
    <name type="scientific">Tanacetum cinerariifolium</name>
    <name type="common">Dalmatian daisy</name>
    <name type="synonym">Chrysanthemum cinerariifolium</name>
    <dbReference type="NCBI Taxonomy" id="118510"/>
    <lineage>
        <taxon>Eukaryota</taxon>
        <taxon>Viridiplantae</taxon>
        <taxon>Streptophyta</taxon>
        <taxon>Embryophyta</taxon>
        <taxon>Tracheophyta</taxon>
        <taxon>Spermatophyta</taxon>
        <taxon>Magnoliopsida</taxon>
        <taxon>eudicotyledons</taxon>
        <taxon>Gunneridae</taxon>
        <taxon>Pentapetalae</taxon>
        <taxon>asterids</taxon>
        <taxon>campanulids</taxon>
        <taxon>Asterales</taxon>
        <taxon>Asteraceae</taxon>
        <taxon>Asteroideae</taxon>
        <taxon>Anthemideae</taxon>
        <taxon>Anthemidinae</taxon>
        <taxon>Tanacetum</taxon>
    </lineage>
</organism>
<gene>
    <name evidence="2" type="ORF">Tci_519242</name>
</gene>
<dbReference type="AlphaFoldDB" id="A0A699IEQ1"/>
<dbReference type="InterPro" id="IPR012337">
    <property type="entry name" value="RNaseH-like_sf"/>
</dbReference>
<keyword evidence="2" id="KW-0548">Nucleotidyltransferase</keyword>
<dbReference type="EMBL" id="BKCJ010283114">
    <property type="protein sequence ID" value="GEZ47269.1"/>
    <property type="molecule type" value="Genomic_DNA"/>
</dbReference>
<name>A0A699IEQ1_TANCI</name>
<reference evidence="2" key="1">
    <citation type="journal article" date="2019" name="Sci. Rep.">
        <title>Draft genome of Tanacetum cinerariifolium, the natural source of mosquito coil.</title>
        <authorList>
            <person name="Yamashiro T."/>
            <person name="Shiraishi A."/>
            <person name="Satake H."/>
            <person name="Nakayama K."/>
        </authorList>
    </citation>
    <scope>NUCLEOTIDE SEQUENCE</scope>
</reference>
<feature type="domain" description="Reverse transcriptase/retrotransposon-derived protein RNase H-like" evidence="1">
    <location>
        <begin position="78"/>
        <end position="166"/>
    </location>
</feature>
<feature type="non-terminal residue" evidence="2">
    <location>
        <position position="616"/>
    </location>
</feature>
<evidence type="ECO:0000259" key="1">
    <source>
        <dbReference type="Pfam" id="PF17919"/>
    </source>
</evidence>
<dbReference type="PANTHER" id="PTHR34072">
    <property type="entry name" value="ENZYMATIC POLYPROTEIN-RELATED"/>
    <property type="match status" value="1"/>
</dbReference>
<dbReference type="Gene3D" id="3.30.70.270">
    <property type="match status" value="1"/>
</dbReference>
<dbReference type="Pfam" id="PF17919">
    <property type="entry name" value="RT_RNaseH_2"/>
    <property type="match status" value="1"/>
</dbReference>
<comment type="caution">
    <text evidence="2">The sequence shown here is derived from an EMBL/GenBank/DDBJ whole genome shotgun (WGS) entry which is preliminary data.</text>
</comment>
<keyword evidence="2" id="KW-0695">RNA-directed DNA polymerase</keyword>
<accession>A0A699IEQ1</accession>
<dbReference type="InterPro" id="IPR043502">
    <property type="entry name" value="DNA/RNA_pol_sf"/>
</dbReference>
<dbReference type="GO" id="GO:0003964">
    <property type="term" value="F:RNA-directed DNA polymerase activity"/>
    <property type="evidence" value="ECO:0007669"/>
    <property type="project" value="UniProtKB-KW"/>
</dbReference>
<sequence>MEGGRPTLNPPHCHSYFEGVYIDPAKIESIEDWASPKTPTEIRQFLGLAGYYRRFIEGFSKIARPMTKLTQKSVKYKWGEKEEAAFKLLKQKLCSAPILALPEGSENFVVYSDASHKGLGTVLMQNEKVITHASFQLKFHENNYTTHDLELGAVKELNMRQRRWLELLSDYDCEIRYHPGKANVVAEIATYVGKCLTQQSHSRKRWERTGYEHRLSPVNKWQSERTIQTLEDTLRACVIDFFKTWDRHLPLVEFSYNNTSIKATPFEALYGRKCRSPFCWTKVGNNQLIVQKSYIRPPRRSSKSKVASKLHVIYKRVMLTRDFFILSLSLLFSYAYVMEMTTLSSGIKSQAGSESRLPMLNKENYVPWSSRLLRYAKSKPYGKLIYNSIINGPYVRRMIPEPAVDSCETAQEIWLRVQQMMKGSNIGIQEKKAKLFNEWKRFTSNEGESIESYYHLFLKLMNELKLNKHFSEKIASILKFLNNLQPKWSRHVTIVHQTKDLHTADYTQLYDFLKYNQKEVDELKAERLAKIQDPLALMANSNNPYAFPAPHQDQPLFNQNYMQQPMPNPEDITDPITAMNMALAHYSTLTNNNQRISLNPYNRQIAQPGMNIGQDR</sequence>
<dbReference type="GO" id="GO:0003676">
    <property type="term" value="F:nucleic acid binding"/>
    <property type="evidence" value="ECO:0007669"/>
    <property type="project" value="InterPro"/>
</dbReference>
<dbReference type="SUPFAM" id="SSF56672">
    <property type="entry name" value="DNA/RNA polymerases"/>
    <property type="match status" value="1"/>
</dbReference>
<proteinExistence type="predicted"/>
<dbReference type="InterPro" id="IPR036397">
    <property type="entry name" value="RNaseH_sf"/>
</dbReference>
<dbReference type="InterPro" id="IPR041577">
    <property type="entry name" value="RT_RNaseH_2"/>
</dbReference>
<evidence type="ECO:0000313" key="2">
    <source>
        <dbReference type="EMBL" id="GEZ47269.1"/>
    </source>
</evidence>
<dbReference type="PANTHER" id="PTHR34072:SF52">
    <property type="entry name" value="RIBONUCLEASE H"/>
    <property type="match status" value="1"/>
</dbReference>
<dbReference type="InterPro" id="IPR043128">
    <property type="entry name" value="Rev_trsase/Diguanyl_cyclase"/>
</dbReference>